<protein>
    <submittedName>
        <fullName evidence="1">Uncharacterized protein</fullName>
    </submittedName>
</protein>
<proteinExistence type="predicted"/>
<evidence type="ECO:0000313" key="1">
    <source>
        <dbReference type="EMBL" id="MBC3908860.1"/>
    </source>
</evidence>
<comment type="caution">
    <text evidence="1">The sequence shown here is derived from an EMBL/GenBank/DDBJ whole genome shotgun (WGS) entry which is preliminary data.</text>
</comment>
<dbReference type="RefSeq" id="WP_186954402.1">
    <property type="nucleotide sequence ID" value="NZ_JACOFX010000007.1"/>
</dbReference>
<keyword evidence="2" id="KW-1185">Reference proteome</keyword>
<accession>A0ABR6ZBY9</accession>
<name>A0ABR6ZBY9_9BURK</name>
<dbReference type="Proteomes" id="UP000646911">
    <property type="component" value="Unassembled WGS sequence"/>
</dbReference>
<dbReference type="EMBL" id="JACOFX010000007">
    <property type="protein sequence ID" value="MBC3908860.1"/>
    <property type="molecule type" value="Genomic_DNA"/>
</dbReference>
<sequence length="87" mass="9827">MLQVKKWEMPETRYAQTAVLLNPFSALHQRHRHVGTAKIKANLKVKSNVNTTEIRIALNVVDQRDAGLLLTLQFPCVDAVCAVQKMD</sequence>
<gene>
    <name evidence="1" type="ORF">H8L47_14980</name>
</gene>
<reference evidence="1 2" key="1">
    <citation type="submission" date="2020-08" db="EMBL/GenBank/DDBJ databases">
        <title>Novel species isolated from subtropical streams in China.</title>
        <authorList>
            <person name="Lu H."/>
        </authorList>
    </citation>
    <scope>NUCLEOTIDE SEQUENCE [LARGE SCALE GENOMIC DNA]</scope>
    <source>
        <strain evidence="1 2">NL8W</strain>
    </source>
</reference>
<evidence type="ECO:0000313" key="2">
    <source>
        <dbReference type="Proteomes" id="UP000646911"/>
    </source>
</evidence>
<organism evidence="1 2">
    <name type="scientific">Undibacterium umbellatum</name>
    <dbReference type="NCBI Taxonomy" id="2762300"/>
    <lineage>
        <taxon>Bacteria</taxon>
        <taxon>Pseudomonadati</taxon>
        <taxon>Pseudomonadota</taxon>
        <taxon>Betaproteobacteria</taxon>
        <taxon>Burkholderiales</taxon>
        <taxon>Oxalobacteraceae</taxon>
        <taxon>Undibacterium</taxon>
    </lineage>
</organism>